<dbReference type="EMBL" id="FRAR01000014">
    <property type="protein sequence ID" value="SHK46764.1"/>
    <property type="molecule type" value="Genomic_DNA"/>
</dbReference>
<proteinExistence type="predicted"/>
<evidence type="ECO:0000313" key="2">
    <source>
        <dbReference type="Proteomes" id="UP000183997"/>
    </source>
</evidence>
<evidence type="ECO:0000313" key="1">
    <source>
        <dbReference type="EMBL" id="SHK46764.1"/>
    </source>
</evidence>
<dbReference type="OrthoDB" id="1725862at2"/>
<dbReference type="RefSeq" id="WP_072913646.1">
    <property type="nucleotide sequence ID" value="NZ_FRAR01000014.1"/>
</dbReference>
<dbReference type="Proteomes" id="UP000183997">
    <property type="component" value="Unassembled WGS sequence"/>
</dbReference>
<keyword evidence="2" id="KW-1185">Reference proteome</keyword>
<accession>A0A1M6SPT5</accession>
<reference evidence="2" key="1">
    <citation type="submission" date="2016-11" db="EMBL/GenBank/DDBJ databases">
        <authorList>
            <person name="Varghese N."/>
            <person name="Submissions S."/>
        </authorList>
    </citation>
    <scope>NUCLEOTIDE SEQUENCE [LARGE SCALE GENOMIC DNA]</scope>
    <source>
        <strain evidence="2">DSM 10349</strain>
    </source>
</reference>
<sequence length="104" mass="11909">MNDKLKNYYKNNFLFTGHRMMMPQAGEKLKHACGQCKYYVNVIGQQENRRICLAGVKAYRQRQKRVPESIDIVELMLLLGKEALQALASQGGHNTACGTFELRM</sequence>
<dbReference type="STRING" id="1121421.SAMN02745123_01950"/>
<organism evidence="1 2">
    <name type="scientific">Desulforamulus aeronauticus DSM 10349</name>
    <dbReference type="NCBI Taxonomy" id="1121421"/>
    <lineage>
        <taxon>Bacteria</taxon>
        <taxon>Bacillati</taxon>
        <taxon>Bacillota</taxon>
        <taxon>Clostridia</taxon>
        <taxon>Eubacteriales</taxon>
        <taxon>Peptococcaceae</taxon>
        <taxon>Desulforamulus</taxon>
    </lineage>
</organism>
<gene>
    <name evidence="1" type="ORF">SAMN02745123_01950</name>
</gene>
<name>A0A1M6SPT5_9FIRM</name>
<dbReference type="AlphaFoldDB" id="A0A1M6SPT5"/>
<protein>
    <submittedName>
        <fullName evidence="1">Uncharacterized protein</fullName>
    </submittedName>
</protein>